<dbReference type="PANTHER" id="PTHR38452">
    <property type="entry name" value="UPF0756 MEMBRANE PROTEIN YEAL"/>
    <property type="match status" value="1"/>
</dbReference>
<evidence type="ECO:0000256" key="1">
    <source>
        <dbReference type="ARBA" id="ARBA00022475"/>
    </source>
</evidence>
<evidence type="ECO:0000256" key="5">
    <source>
        <dbReference type="HAMAP-Rule" id="MF_01874"/>
    </source>
</evidence>
<dbReference type="EMBL" id="SLXV01000047">
    <property type="protein sequence ID" value="TCP63731.1"/>
    <property type="molecule type" value="Genomic_DNA"/>
</dbReference>
<feature type="transmembrane region" description="Helical" evidence="5">
    <location>
        <begin position="6"/>
        <end position="36"/>
    </location>
</feature>
<name>A0A4R2RUW8_9BACL</name>
<gene>
    <name evidence="6" type="ORF">EDD57_1475</name>
</gene>
<evidence type="ECO:0000256" key="4">
    <source>
        <dbReference type="ARBA" id="ARBA00023136"/>
    </source>
</evidence>
<keyword evidence="1 5" id="KW-1003">Cell membrane</keyword>
<dbReference type="Proteomes" id="UP000294746">
    <property type="component" value="Unassembled WGS sequence"/>
</dbReference>
<dbReference type="GO" id="GO:0005886">
    <property type="term" value="C:plasma membrane"/>
    <property type="evidence" value="ECO:0007669"/>
    <property type="project" value="UniProtKB-SubCell"/>
</dbReference>
<sequence>MIQVVITFLLIAGVSALFKDYWLASAAVALLLVYLIQWKPLIMLLQKHSFHVGIFFLMIFLLFPLTNEKLNLLALAKELFSPIGLFALLAGFLVSYVGGKGIGVLSTQPVILFGVIIGTLVAVLFFRGLPAGLIIAAGLIAISKYFVST</sequence>
<dbReference type="HAMAP" id="MF_01874">
    <property type="entry name" value="UPF0756"/>
    <property type="match status" value="1"/>
</dbReference>
<keyword evidence="7" id="KW-1185">Reference proteome</keyword>
<evidence type="ECO:0000313" key="7">
    <source>
        <dbReference type="Proteomes" id="UP000294746"/>
    </source>
</evidence>
<keyword evidence="2 5" id="KW-0812">Transmembrane</keyword>
<reference evidence="6 7" key="1">
    <citation type="submission" date="2019-03" db="EMBL/GenBank/DDBJ databases">
        <title>Genomic Encyclopedia of Type Strains, Phase IV (KMG-IV): sequencing the most valuable type-strain genomes for metagenomic binning, comparative biology and taxonomic classification.</title>
        <authorList>
            <person name="Goeker M."/>
        </authorList>
    </citation>
    <scope>NUCLEOTIDE SEQUENCE [LARGE SCALE GENOMIC DNA]</scope>
    <source>
        <strain evidence="6 7">DSM 46831</strain>
    </source>
</reference>
<comment type="caution">
    <text evidence="6">The sequence shown here is derived from an EMBL/GenBank/DDBJ whole genome shotgun (WGS) entry which is preliminary data.</text>
</comment>
<dbReference type="Pfam" id="PF04284">
    <property type="entry name" value="DUF441"/>
    <property type="match status" value="1"/>
</dbReference>
<evidence type="ECO:0000256" key="3">
    <source>
        <dbReference type="ARBA" id="ARBA00022989"/>
    </source>
</evidence>
<comment type="subcellular location">
    <subcellularLocation>
        <location evidence="5">Cell membrane</location>
        <topology evidence="5">Multi-pass membrane protein</topology>
    </subcellularLocation>
</comment>
<protein>
    <recommendedName>
        <fullName evidence="5">UPF0756 membrane protein EDD57_1475</fullName>
    </recommendedName>
</protein>
<keyword evidence="4 5" id="KW-0472">Membrane</keyword>
<evidence type="ECO:0000256" key="2">
    <source>
        <dbReference type="ARBA" id="ARBA00022692"/>
    </source>
</evidence>
<dbReference type="AlphaFoldDB" id="A0A4R2RUW8"/>
<accession>A0A4R2RUW8</accession>
<feature type="transmembrane region" description="Helical" evidence="5">
    <location>
        <begin position="110"/>
        <end position="143"/>
    </location>
</feature>
<keyword evidence="3 5" id="KW-1133">Transmembrane helix</keyword>
<feature type="transmembrane region" description="Helical" evidence="5">
    <location>
        <begin position="48"/>
        <end position="67"/>
    </location>
</feature>
<proteinExistence type="inferred from homology"/>
<organism evidence="6 7">
    <name type="scientific">Baia soyae</name>
    <dbReference type="NCBI Taxonomy" id="1544746"/>
    <lineage>
        <taxon>Bacteria</taxon>
        <taxon>Bacillati</taxon>
        <taxon>Bacillota</taxon>
        <taxon>Bacilli</taxon>
        <taxon>Bacillales</taxon>
        <taxon>Thermoactinomycetaceae</taxon>
        <taxon>Baia</taxon>
    </lineage>
</organism>
<feature type="transmembrane region" description="Helical" evidence="5">
    <location>
        <begin position="79"/>
        <end position="98"/>
    </location>
</feature>
<dbReference type="InterPro" id="IPR007382">
    <property type="entry name" value="UPF0756_TM"/>
</dbReference>
<dbReference type="PANTHER" id="PTHR38452:SF1">
    <property type="entry name" value="UPF0756 MEMBRANE PROTEIN YEAL"/>
    <property type="match status" value="1"/>
</dbReference>
<evidence type="ECO:0000313" key="6">
    <source>
        <dbReference type="EMBL" id="TCP63731.1"/>
    </source>
</evidence>
<comment type="similarity">
    <text evidence="5">Belongs to the UPF0756 family.</text>
</comment>